<reference evidence="1" key="1">
    <citation type="journal article" date="2023" name="G3 (Bethesda)">
        <title>A reference genome for the long-term kleptoplast-retaining sea slug Elysia crispata morphotype clarki.</title>
        <authorList>
            <person name="Eastman K.E."/>
            <person name="Pendleton A.L."/>
            <person name="Shaikh M.A."/>
            <person name="Suttiyut T."/>
            <person name="Ogas R."/>
            <person name="Tomko P."/>
            <person name="Gavelis G."/>
            <person name="Widhalm J.R."/>
            <person name="Wisecaver J.H."/>
        </authorList>
    </citation>
    <scope>NUCLEOTIDE SEQUENCE</scope>
    <source>
        <strain evidence="1">ECLA1</strain>
    </source>
</reference>
<accession>A0AAE0Y0E5</accession>
<dbReference type="EMBL" id="JAWDGP010007240">
    <property type="protein sequence ID" value="KAK3727424.1"/>
    <property type="molecule type" value="Genomic_DNA"/>
</dbReference>
<evidence type="ECO:0000313" key="2">
    <source>
        <dbReference type="Proteomes" id="UP001283361"/>
    </source>
</evidence>
<dbReference type="Proteomes" id="UP001283361">
    <property type="component" value="Unassembled WGS sequence"/>
</dbReference>
<dbReference type="AlphaFoldDB" id="A0AAE0Y0E5"/>
<name>A0AAE0Y0E5_9GAST</name>
<protein>
    <submittedName>
        <fullName evidence="1">Uncharacterized protein</fullName>
    </submittedName>
</protein>
<comment type="caution">
    <text evidence="1">The sequence shown here is derived from an EMBL/GenBank/DDBJ whole genome shotgun (WGS) entry which is preliminary data.</text>
</comment>
<organism evidence="1 2">
    <name type="scientific">Elysia crispata</name>
    <name type="common">lettuce slug</name>
    <dbReference type="NCBI Taxonomy" id="231223"/>
    <lineage>
        <taxon>Eukaryota</taxon>
        <taxon>Metazoa</taxon>
        <taxon>Spiralia</taxon>
        <taxon>Lophotrochozoa</taxon>
        <taxon>Mollusca</taxon>
        <taxon>Gastropoda</taxon>
        <taxon>Heterobranchia</taxon>
        <taxon>Euthyneura</taxon>
        <taxon>Panpulmonata</taxon>
        <taxon>Sacoglossa</taxon>
        <taxon>Placobranchoidea</taxon>
        <taxon>Plakobranchidae</taxon>
        <taxon>Elysia</taxon>
    </lineage>
</organism>
<keyword evidence="2" id="KW-1185">Reference proteome</keyword>
<evidence type="ECO:0000313" key="1">
    <source>
        <dbReference type="EMBL" id="KAK3727424.1"/>
    </source>
</evidence>
<sequence>MLKLRSDRTVTWLTSVFSIRRSTVVYELFRVFGASRKLICFLMRTDFLGIFLYVETRLVVTGLNLDVTGHHRQMQTVIFRDD</sequence>
<proteinExistence type="predicted"/>
<gene>
    <name evidence="1" type="ORF">RRG08_058841</name>
</gene>